<protein>
    <submittedName>
        <fullName evidence="1">Uncharacterized protein</fullName>
    </submittedName>
</protein>
<reference evidence="2" key="1">
    <citation type="journal article" date="2022" name="Mol. Ecol. Resour.">
        <title>The genomes of chicory, endive, great burdock and yacon provide insights into Asteraceae palaeo-polyploidization history and plant inulin production.</title>
        <authorList>
            <person name="Fan W."/>
            <person name="Wang S."/>
            <person name="Wang H."/>
            <person name="Wang A."/>
            <person name="Jiang F."/>
            <person name="Liu H."/>
            <person name="Zhao H."/>
            <person name="Xu D."/>
            <person name="Zhang Y."/>
        </authorList>
    </citation>
    <scope>NUCLEOTIDE SEQUENCE [LARGE SCALE GENOMIC DNA]</scope>
    <source>
        <strain evidence="2">cv. Punajuju</strain>
    </source>
</reference>
<comment type="caution">
    <text evidence="1">The sequence shown here is derived from an EMBL/GenBank/DDBJ whole genome shotgun (WGS) entry which is preliminary data.</text>
</comment>
<dbReference type="EMBL" id="CM042009">
    <property type="protein sequence ID" value="KAI3788112.1"/>
    <property type="molecule type" value="Genomic_DNA"/>
</dbReference>
<accession>A0ACB9GZH0</accession>
<proteinExistence type="predicted"/>
<gene>
    <name evidence="1" type="ORF">L2E82_00777</name>
</gene>
<reference evidence="1 2" key="2">
    <citation type="journal article" date="2022" name="Mol. Ecol. Resour.">
        <title>The genomes of chicory, endive, great burdock and yacon provide insights into Asteraceae paleo-polyploidization history and plant inulin production.</title>
        <authorList>
            <person name="Fan W."/>
            <person name="Wang S."/>
            <person name="Wang H."/>
            <person name="Wang A."/>
            <person name="Jiang F."/>
            <person name="Liu H."/>
            <person name="Zhao H."/>
            <person name="Xu D."/>
            <person name="Zhang Y."/>
        </authorList>
    </citation>
    <scope>NUCLEOTIDE SEQUENCE [LARGE SCALE GENOMIC DNA]</scope>
    <source>
        <strain evidence="2">cv. Punajuju</strain>
        <tissue evidence="1">Leaves</tissue>
    </source>
</reference>
<evidence type="ECO:0000313" key="2">
    <source>
        <dbReference type="Proteomes" id="UP001055811"/>
    </source>
</evidence>
<organism evidence="1 2">
    <name type="scientific">Cichorium intybus</name>
    <name type="common">Chicory</name>
    <dbReference type="NCBI Taxonomy" id="13427"/>
    <lineage>
        <taxon>Eukaryota</taxon>
        <taxon>Viridiplantae</taxon>
        <taxon>Streptophyta</taxon>
        <taxon>Embryophyta</taxon>
        <taxon>Tracheophyta</taxon>
        <taxon>Spermatophyta</taxon>
        <taxon>Magnoliopsida</taxon>
        <taxon>eudicotyledons</taxon>
        <taxon>Gunneridae</taxon>
        <taxon>Pentapetalae</taxon>
        <taxon>asterids</taxon>
        <taxon>campanulids</taxon>
        <taxon>Asterales</taxon>
        <taxon>Asteraceae</taxon>
        <taxon>Cichorioideae</taxon>
        <taxon>Cichorieae</taxon>
        <taxon>Cichoriinae</taxon>
        <taxon>Cichorium</taxon>
    </lineage>
</organism>
<dbReference type="Proteomes" id="UP001055811">
    <property type="component" value="Linkage Group LG01"/>
</dbReference>
<keyword evidence="2" id="KW-1185">Reference proteome</keyword>
<sequence>MADPVTDGDDYALHRQLAVVDVVTPISHSISPSNSSSITPFSSPSSIPDGWLVHQVPRSDGLRVDKYYIESETGRKFRSRREVKRYLNVEDYKATRSRPLRLTYRIKNPMDLKMITSEANYYHDPETARKFRSLKDVERHLTPTKSRTKRLKYRENSCSSRKKIVSSGKMLDFEEDKYNEYQLVNVTPASFQSTSPFKLPDGWIVEEVPRKSGDHIDRYYYEPGTGQKFRSLIAVQKHIAELEENAPLSVVLEELRENNLPIAKAFKLSNSIKNHGSYDSWKKSVMKKEEGSSFSSPPRKINWVIGSNGGQNWNAFIGDTMVPDSLKQEWTEKFLLAMNNGNHNS</sequence>
<evidence type="ECO:0000313" key="1">
    <source>
        <dbReference type="EMBL" id="KAI3788112.1"/>
    </source>
</evidence>
<name>A0ACB9GZH0_CICIN</name>